<evidence type="ECO:0000256" key="9">
    <source>
        <dbReference type="SAM" id="SignalP"/>
    </source>
</evidence>
<evidence type="ECO:0000256" key="6">
    <source>
        <dbReference type="ARBA" id="ARBA00023157"/>
    </source>
</evidence>
<feature type="domain" description="CUB" evidence="10">
    <location>
        <begin position="25"/>
        <end position="125"/>
    </location>
</feature>
<dbReference type="PROSITE" id="PS00134">
    <property type="entry name" value="TRYPSIN_HIS"/>
    <property type="match status" value="2"/>
</dbReference>
<evidence type="ECO:0000313" key="12">
    <source>
        <dbReference type="EMBL" id="CAG9864067.1"/>
    </source>
</evidence>
<dbReference type="PROSITE" id="PS01180">
    <property type="entry name" value="CUB"/>
    <property type="match status" value="1"/>
</dbReference>
<dbReference type="InterPro" id="IPR018114">
    <property type="entry name" value="TRYPSIN_HIS"/>
</dbReference>
<dbReference type="GO" id="GO:0006508">
    <property type="term" value="P:proteolysis"/>
    <property type="evidence" value="ECO:0007669"/>
    <property type="project" value="UniProtKB-KW"/>
</dbReference>
<keyword evidence="6" id="KW-1015">Disulfide bond</keyword>
<feature type="domain" description="Peptidase S1" evidence="11">
    <location>
        <begin position="187"/>
        <end position="422"/>
    </location>
</feature>
<dbReference type="FunFam" id="2.40.10.10:FF:000015">
    <property type="entry name" value="Atrial natriuretic peptide-converting enzyme"/>
    <property type="match status" value="1"/>
</dbReference>
<evidence type="ECO:0000256" key="1">
    <source>
        <dbReference type="ARBA" id="ARBA00004613"/>
    </source>
</evidence>
<keyword evidence="3" id="KW-0645">Protease</keyword>
<dbReference type="CDD" id="cd00190">
    <property type="entry name" value="Tryp_SPc"/>
    <property type="match status" value="2"/>
</dbReference>
<dbReference type="Gene3D" id="2.40.10.10">
    <property type="entry name" value="Trypsin-like serine proteases"/>
    <property type="match status" value="2"/>
</dbReference>
<dbReference type="InterPro" id="IPR000859">
    <property type="entry name" value="CUB_dom"/>
</dbReference>
<dbReference type="SUPFAM" id="SSF50494">
    <property type="entry name" value="Trypsin-like serine proteases"/>
    <property type="match status" value="2"/>
</dbReference>
<keyword evidence="5" id="KW-0720">Serine protease</keyword>
<evidence type="ECO:0000256" key="5">
    <source>
        <dbReference type="ARBA" id="ARBA00022825"/>
    </source>
</evidence>
<dbReference type="PANTHER" id="PTHR24256">
    <property type="entry name" value="TRYPTASE-RELATED"/>
    <property type="match status" value="1"/>
</dbReference>
<evidence type="ECO:0008006" key="14">
    <source>
        <dbReference type="Google" id="ProtNLM"/>
    </source>
</evidence>
<reference evidence="12" key="1">
    <citation type="submission" date="2022-01" db="EMBL/GenBank/DDBJ databases">
        <authorList>
            <person name="King R."/>
        </authorList>
    </citation>
    <scope>NUCLEOTIDE SEQUENCE</scope>
</reference>
<dbReference type="PROSITE" id="PS50240">
    <property type="entry name" value="TRYPSIN_DOM"/>
    <property type="match status" value="2"/>
</dbReference>
<evidence type="ECO:0000256" key="4">
    <source>
        <dbReference type="ARBA" id="ARBA00022801"/>
    </source>
</evidence>
<evidence type="ECO:0000256" key="7">
    <source>
        <dbReference type="ARBA" id="ARBA00024195"/>
    </source>
</evidence>
<dbReference type="AlphaFoldDB" id="A0A9N9TV58"/>
<feature type="domain" description="Peptidase S1" evidence="11">
    <location>
        <begin position="578"/>
        <end position="815"/>
    </location>
</feature>
<dbReference type="Pfam" id="PF00431">
    <property type="entry name" value="CUB"/>
    <property type="match status" value="1"/>
</dbReference>
<dbReference type="InterPro" id="IPR043504">
    <property type="entry name" value="Peptidase_S1_PA_chymotrypsin"/>
</dbReference>
<proteinExistence type="inferred from homology"/>
<accession>A0A9N9TV58</accession>
<evidence type="ECO:0000259" key="11">
    <source>
        <dbReference type="PROSITE" id="PS50240"/>
    </source>
</evidence>
<keyword evidence="2" id="KW-0964">Secreted</keyword>
<dbReference type="FunFam" id="2.40.10.10:FF:000068">
    <property type="entry name" value="transmembrane protease serine 2"/>
    <property type="match status" value="1"/>
</dbReference>
<evidence type="ECO:0000256" key="2">
    <source>
        <dbReference type="ARBA" id="ARBA00022525"/>
    </source>
</evidence>
<evidence type="ECO:0000259" key="10">
    <source>
        <dbReference type="PROSITE" id="PS01180"/>
    </source>
</evidence>
<dbReference type="InterPro" id="IPR051487">
    <property type="entry name" value="Ser/Thr_Proteases_Immune/Dev"/>
</dbReference>
<evidence type="ECO:0000256" key="3">
    <source>
        <dbReference type="ARBA" id="ARBA00022670"/>
    </source>
</evidence>
<dbReference type="GO" id="GO:0004252">
    <property type="term" value="F:serine-type endopeptidase activity"/>
    <property type="evidence" value="ECO:0007669"/>
    <property type="project" value="InterPro"/>
</dbReference>
<protein>
    <recommendedName>
        <fullName evidence="14">Venom serine protease 34</fullName>
    </recommendedName>
</protein>
<dbReference type="InterPro" id="IPR001314">
    <property type="entry name" value="Peptidase_S1A"/>
</dbReference>
<sequence>MGTKSLLCLMSTCLCLSSAAFPPDCDYLQKFVLGQKYYIYNPGYPRKYAPGTDCFWYGVSPSGTSIVITCEEIDLPSVSTAAFLADPRVDLQVDFQLQTPRCNGDKLKVSLSGSSDFRDSRNYCGFGTVSLISEDNKIAVGDTLISQGGRFLCSLTALENFDSTANSSSNTETPSACDCGLKSSRRIVGGVNTKINEYPSMAGLVDIPNPEILCGANIISDRYLLSAAHCMAVFTLDSMGILVGDWNISTGSDTQFAALYKALNIYVHPKFDARKQINDLAIIKTERKIAFSLKVNPICLPFRFTTFDFTDQNATLLGWGQLFFSGPMSDTLQKVNVDVVNNTYCAEKLAPNAIENSQICTFTPGKDACQSDSGGPLLWFDPRSTRLQQIGVVSYGYACASNKPGVHTRVTSYLTWIVSQTSATRSLLAVFLAGFLRFSLAIYPPGCSYKDTNLQLNKEYYVYNIGYGNNYTAYTDCDWYGESPVGTQIHIYCEDVLIPTSVECKGDQLRVSLSGDTSFRDVKVYCGVGALSLIANSNKVAIGLKAAYNSPGGRFLCTLTPKTPAINCDCGWKRSTRIVGGQPTGVNEYPMMAGLIDSRVKTTPEVICGGTIISTQYVVTAAHCLAQIPVQYMGVLVGDWDITTGADTAAAQLYPVAWAKAHPSFNYNLQINDIAIVKTSSSMRFSLEVGPACLPFSYAQESFTGEVVTYLGYGQTFFNGPTSDMVQKASVSVISNQQCQVSYPNNQIIQGQMCTYTSGKDACQGDSGGPALWMQPYQNRLYLLGVISYGYACNVRPGITARVTSYLDWIVTNTPDANYCRM</sequence>
<feature type="signal peptide" evidence="9">
    <location>
        <begin position="1"/>
        <end position="20"/>
    </location>
</feature>
<feature type="chain" id="PRO_5040196012" description="Venom serine protease 34" evidence="9">
    <location>
        <begin position="21"/>
        <end position="822"/>
    </location>
</feature>
<gene>
    <name evidence="12" type="ORF">PHYEVI_LOCUS10324</name>
</gene>
<dbReference type="OrthoDB" id="6380398at2759"/>
<organism evidence="12 13">
    <name type="scientific">Phyllotreta striolata</name>
    <name type="common">Striped flea beetle</name>
    <name type="synonym">Crioceris striolata</name>
    <dbReference type="NCBI Taxonomy" id="444603"/>
    <lineage>
        <taxon>Eukaryota</taxon>
        <taxon>Metazoa</taxon>
        <taxon>Ecdysozoa</taxon>
        <taxon>Arthropoda</taxon>
        <taxon>Hexapoda</taxon>
        <taxon>Insecta</taxon>
        <taxon>Pterygota</taxon>
        <taxon>Neoptera</taxon>
        <taxon>Endopterygota</taxon>
        <taxon>Coleoptera</taxon>
        <taxon>Polyphaga</taxon>
        <taxon>Cucujiformia</taxon>
        <taxon>Chrysomeloidea</taxon>
        <taxon>Chrysomelidae</taxon>
        <taxon>Galerucinae</taxon>
        <taxon>Alticini</taxon>
        <taxon>Phyllotreta</taxon>
    </lineage>
</organism>
<dbReference type="InterPro" id="IPR009003">
    <property type="entry name" value="Peptidase_S1_PA"/>
</dbReference>
<dbReference type="EMBL" id="OU900100">
    <property type="protein sequence ID" value="CAG9864067.1"/>
    <property type="molecule type" value="Genomic_DNA"/>
</dbReference>
<keyword evidence="4" id="KW-0378">Hydrolase</keyword>
<evidence type="ECO:0000313" key="13">
    <source>
        <dbReference type="Proteomes" id="UP001153712"/>
    </source>
</evidence>
<dbReference type="InterPro" id="IPR001254">
    <property type="entry name" value="Trypsin_dom"/>
</dbReference>
<evidence type="ECO:0000256" key="8">
    <source>
        <dbReference type="PROSITE-ProRule" id="PRU00059"/>
    </source>
</evidence>
<comment type="similarity">
    <text evidence="7">Belongs to the peptidase S1 family. CLIP subfamily.</text>
</comment>
<dbReference type="SUPFAM" id="SSF49854">
    <property type="entry name" value="Spermadhesin, CUB domain"/>
    <property type="match status" value="2"/>
</dbReference>
<dbReference type="PRINTS" id="PR00722">
    <property type="entry name" value="CHYMOTRYPSIN"/>
</dbReference>
<dbReference type="SMART" id="SM00020">
    <property type="entry name" value="Tryp_SPc"/>
    <property type="match status" value="2"/>
</dbReference>
<dbReference type="Gene3D" id="2.60.120.290">
    <property type="entry name" value="Spermadhesin, CUB domain"/>
    <property type="match status" value="2"/>
</dbReference>
<dbReference type="Proteomes" id="UP001153712">
    <property type="component" value="Chromosome 7"/>
</dbReference>
<keyword evidence="13" id="KW-1185">Reference proteome</keyword>
<dbReference type="GO" id="GO:0005576">
    <property type="term" value="C:extracellular region"/>
    <property type="evidence" value="ECO:0007669"/>
    <property type="project" value="UniProtKB-SubCell"/>
</dbReference>
<keyword evidence="9" id="KW-0732">Signal</keyword>
<name>A0A9N9TV58_PHYSR</name>
<dbReference type="Pfam" id="PF00089">
    <property type="entry name" value="Trypsin"/>
    <property type="match status" value="2"/>
</dbReference>
<comment type="subcellular location">
    <subcellularLocation>
        <location evidence="1">Secreted</location>
    </subcellularLocation>
</comment>
<comment type="caution">
    <text evidence="8">Lacks conserved residue(s) required for the propagation of feature annotation.</text>
</comment>
<dbReference type="InterPro" id="IPR035914">
    <property type="entry name" value="Sperma_CUB_dom_sf"/>
</dbReference>